<dbReference type="EMBL" id="LNTB01000001">
    <property type="protein sequence ID" value="KSW11701.1"/>
    <property type="molecule type" value="Genomic_DNA"/>
</dbReference>
<dbReference type="Proteomes" id="UP000053352">
    <property type="component" value="Unassembled WGS sequence"/>
</dbReference>
<name>A0A0V8RUE8_PYROC</name>
<evidence type="ECO:0000313" key="2">
    <source>
        <dbReference type="Proteomes" id="UP000053352"/>
    </source>
</evidence>
<keyword evidence="2" id="KW-1185">Reference proteome</keyword>
<proteinExistence type="predicted"/>
<sequence length="105" mass="11469">MLLFSKTSISMNGQLSALLAAAMRAGPMLALSLFLHPEGARESIVLIRSSRLTGLPPPASELLKSWRRALVYRSVPQAWTPAYQRAAFILIQVAYASPASMEPRT</sequence>
<dbReference type="AlphaFoldDB" id="A0A0V8RUE8"/>
<accession>A0A0V8RUE8</accession>
<organism evidence="1 2">
    <name type="scientific">Pyrodictium occultum</name>
    <dbReference type="NCBI Taxonomy" id="2309"/>
    <lineage>
        <taxon>Archaea</taxon>
        <taxon>Thermoproteota</taxon>
        <taxon>Thermoprotei</taxon>
        <taxon>Desulfurococcales</taxon>
        <taxon>Pyrodictiaceae</taxon>
        <taxon>Pyrodictium</taxon>
    </lineage>
</organism>
<evidence type="ECO:0000313" key="1">
    <source>
        <dbReference type="EMBL" id="KSW11701.1"/>
    </source>
</evidence>
<reference evidence="1 2" key="1">
    <citation type="submission" date="2015-11" db="EMBL/GenBank/DDBJ databases">
        <title>Genome sequence of Pyrodictium occultum PL-19, a marine hyperthermophilic archaeon isolated from Volcano, Italy.</title>
        <authorList>
            <person name="Utturkar S."/>
            <person name="Huber H."/>
            <person name="Leptihn S."/>
            <person name="Brown S."/>
            <person name="Stetter K.O."/>
            <person name="Podar M."/>
        </authorList>
    </citation>
    <scope>NUCLEOTIDE SEQUENCE [LARGE SCALE GENOMIC DNA]</scope>
    <source>
        <strain evidence="1 2">PL-19</strain>
    </source>
</reference>
<gene>
    <name evidence="1" type="ORF">CF15_02465</name>
</gene>
<protein>
    <submittedName>
        <fullName evidence="1">Uncharacterized protein</fullName>
    </submittedName>
</protein>
<comment type="caution">
    <text evidence="1">The sequence shown here is derived from an EMBL/GenBank/DDBJ whole genome shotgun (WGS) entry which is preliminary data.</text>
</comment>